<comment type="caution">
    <text evidence="2">The sequence shown here is derived from an EMBL/GenBank/DDBJ whole genome shotgun (WGS) entry which is preliminary data.</text>
</comment>
<evidence type="ECO:0000256" key="1">
    <source>
        <dbReference type="SAM" id="MobiDB-lite"/>
    </source>
</evidence>
<proteinExistence type="predicted"/>
<dbReference type="Proteomes" id="UP001595973">
    <property type="component" value="Unassembled WGS sequence"/>
</dbReference>
<evidence type="ECO:0000313" key="2">
    <source>
        <dbReference type="EMBL" id="MFC4671589.1"/>
    </source>
</evidence>
<dbReference type="InterPro" id="IPR010696">
    <property type="entry name" value="DUF1272"/>
</dbReference>
<accession>A0ABV9KNL1</accession>
<sequence>MLELRPNCEICDRDLPPESEEAHICTYECTYCTTCAADLMNVCPNCGGNLQPRPIRPATAHRPNTGLPHDPAGTRRRHSRWSAGERLAFSMSLKDVPPAQR</sequence>
<feature type="region of interest" description="Disordered" evidence="1">
    <location>
        <begin position="57"/>
        <end position="81"/>
    </location>
</feature>
<reference evidence="3" key="1">
    <citation type="journal article" date="2019" name="Int. J. Syst. Evol. Microbiol.">
        <title>The Global Catalogue of Microorganisms (GCM) 10K type strain sequencing project: providing services to taxonomists for standard genome sequencing and annotation.</title>
        <authorList>
            <consortium name="The Broad Institute Genomics Platform"/>
            <consortium name="The Broad Institute Genome Sequencing Center for Infectious Disease"/>
            <person name="Wu L."/>
            <person name="Ma J."/>
        </authorList>
    </citation>
    <scope>NUCLEOTIDE SEQUENCE [LARGE SCALE GENOMIC DNA]</scope>
    <source>
        <strain evidence="3">CGMCC 4.7283</strain>
    </source>
</reference>
<dbReference type="RefSeq" id="WP_380722261.1">
    <property type="nucleotide sequence ID" value="NZ_JBHSGI010000033.1"/>
</dbReference>
<name>A0ABV9KNL1_9RHOB</name>
<dbReference type="EMBL" id="JBHSGI010000033">
    <property type="protein sequence ID" value="MFC4671589.1"/>
    <property type="molecule type" value="Genomic_DNA"/>
</dbReference>
<protein>
    <submittedName>
        <fullName evidence="2">DUF1272 domain-containing protein</fullName>
    </submittedName>
</protein>
<gene>
    <name evidence="2" type="ORF">ACFO5X_23760</name>
</gene>
<keyword evidence="3" id="KW-1185">Reference proteome</keyword>
<evidence type="ECO:0000313" key="3">
    <source>
        <dbReference type="Proteomes" id="UP001595973"/>
    </source>
</evidence>
<organism evidence="2 3">
    <name type="scientific">Seohaeicola nanhaiensis</name>
    <dbReference type="NCBI Taxonomy" id="1387282"/>
    <lineage>
        <taxon>Bacteria</taxon>
        <taxon>Pseudomonadati</taxon>
        <taxon>Pseudomonadota</taxon>
        <taxon>Alphaproteobacteria</taxon>
        <taxon>Rhodobacterales</taxon>
        <taxon>Roseobacteraceae</taxon>
        <taxon>Seohaeicola</taxon>
    </lineage>
</organism>
<dbReference type="Pfam" id="PF06906">
    <property type="entry name" value="DUF1272"/>
    <property type="match status" value="1"/>
</dbReference>